<dbReference type="EMBL" id="AP024958">
    <property type="protein sequence ID" value="BCZ84564.1"/>
    <property type="molecule type" value="Genomic_DNA"/>
</dbReference>
<reference evidence="2 3" key="1">
    <citation type="journal article" date="2022" name="Front. Microbiol.">
        <title>Identification and characterization of a novel class of self-sufficient cytochrome P450 hydroxylase involved in cyclohexanecarboxylate degradation in Paraburkholderia terrae strain KU-64.</title>
        <authorList>
            <person name="Yamamoto T."/>
            <person name="Hasegawa Y."/>
            <person name="Iwaki H."/>
        </authorList>
    </citation>
    <scope>NUCLEOTIDE SEQUENCE [LARGE SCALE GENOMIC DNA]</scope>
    <source>
        <strain evidence="2 3">KU-64</strain>
    </source>
</reference>
<keyword evidence="1" id="KW-1133">Transmembrane helix</keyword>
<evidence type="ECO:0000313" key="2">
    <source>
        <dbReference type="EMBL" id="BCZ84564.1"/>
    </source>
</evidence>
<keyword evidence="1" id="KW-0812">Transmembrane</keyword>
<keyword evidence="1" id="KW-0472">Membrane</keyword>
<accession>A0ABM7TZN6</accession>
<protein>
    <recommendedName>
        <fullName evidence="4">Cytochrome b561 bacterial/Ni-hydrogenase domain-containing protein</fullName>
    </recommendedName>
</protein>
<feature type="transmembrane region" description="Helical" evidence="1">
    <location>
        <begin position="34"/>
        <end position="53"/>
    </location>
</feature>
<evidence type="ECO:0000313" key="3">
    <source>
        <dbReference type="Proteomes" id="UP001319874"/>
    </source>
</evidence>
<organism evidence="2 3">
    <name type="scientific">Paraburkholderia terrae</name>
    <dbReference type="NCBI Taxonomy" id="311230"/>
    <lineage>
        <taxon>Bacteria</taxon>
        <taxon>Pseudomonadati</taxon>
        <taxon>Pseudomonadota</taxon>
        <taxon>Betaproteobacteria</taxon>
        <taxon>Burkholderiales</taxon>
        <taxon>Burkholderiaceae</taxon>
        <taxon>Paraburkholderia</taxon>
    </lineage>
</organism>
<feature type="transmembrane region" description="Helical" evidence="1">
    <location>
        <begin position="7"/>
        <end position="28"/>
    </location>
</feature>
<proteinExistence type="predicted"/>
<sequence>MQCSGHALNALFIVGGLVTIWVGAAPGWKWVLEPFWQLVHLVAIGVVVAHHLLS</sequence>
<evidence type="ECO:0008006" key="4">
    <source>
        <dbReference type="Google" id="ProtNLM"/>
    </source>
</evidence>
<dbReference type="Proteomes" id="UP001319874">
    <property type="component" value="Chromosome 4"/>
</dbReference>
<gene>
    <name evidence="2" type="ORF">PTKU64_82390</name>
</gene>
<evidence type="ECO:0000256" key="1">
    <source>
        <dbReference type="SAM" id="Phobius"/>
    </source>
</evidence>
<name>A0ABM7TZN6_9BURK</name>
<keyword evidence="3" id="KW-1185">Reference proteome</keyword>